<dbReference type="OrthoDB" id="9768878at2"/>
<dbReference type="SUPFAM" id="SSF48557">
    <property type="entry name" value="L-aspartase-like"/>
    <property type="match status" value="1"/>
</dbReference>
<dbReference type="AlphaFoldDB" id="A0A2S7TWK7"/>
<evidence type="ECO:0000256" key="2">
    <source>
        <dbReference type="NCBIfam" id="TIGR00928"/>
    </source>
</evidence>
<dbReference type="GO" id="GO:0004018">
    <property type="term" value="F:N6-(1,2-dicarboxyethyl)AMP AMP-lyase (fumarate-forming) activity"/>
    <property type="evidence" value="ECO:0007669"/>
    <property type="project" value="UniProtKB-UniRule"/>
</dbReference>
<keyword evidence="6" id="KW-1185">Reference proteome</keyword>
<keyword evidence="1 3" id="KW-0456">Lyase</keyword>
<dbReference type="GO" id="GO:0044208">
    <property type="term" value="P:'de novo' AMP biosynthetic process"/>
    <property type="evidence" value="ECO:0007669"/>
    <property type="project" value="UniProtKB-UniPathway"/>
</dbReference>
<dbReference type="UniPathway" id="UPA00074">
    <property type="reaction ID" value="UER00132"/>
</dbReference>
<dbReference type="Pfam" id="PF10397">
    <property type="entry name" value="ADSL_C"/>
    <property type="match status" value="1"/>
</dbReference>
<dbReference type="GO" id="GO:0006189">
    <property type="term" value="P:'de novo' IMP biosynthetic process"/>
    <property type="evidence" value="ECO:0007669"/>
    <property type="project" value="UniProtKB-UniPathway"/>
</dbReference>
<organism evidence="5 6">
    <name type="scientific">Rubritalea profundi</name>
    <dbReference type="NCBI Taxonomy" id="1658618"/>
    <lineage>
        <taxon>Bacteria</taxon>
        <taxon>Pseudomonadati</taxon>
        <taxon>Verrucomicrobiota</taxon>
        <taxon>Verrucomicrobiia</taxon>
        <taxon>Verrucomicrobiales</taxon>
        <taxon>Rubritaleaceae</taxon>
        <taxon>Rubritalea</taxon>
    </lineage>
</organism>
<dbReference type="GO" id="GO:0070626">
    <property type="term" value="F:(S)-2-(5-amino-1-(5-phospho-D-ribosyl)imidazole-4-carboxamido) succinate lyase (fumarate-forming) activity"/>
    <property type="evidence" value="ECO:0007669"/>
    <property type="project" value="TreeGrafter"/>
</dbReference>
<dbReference type="Pfam" id="PF00206">
    <property type="entry name" value="Lyase_1"/>
    <property type="match status" value="1"/>
</dbReference>
<comment type="pathway">
    <text evidence="3">Purine metabolism; AMP biosynthesis via de novo pathway; AMP from IMP: step 2/2.</text>
</comment>
<dbReference type="PANTHER" id="PTHR43172:SF1">
    <property type="entry name" value="ADENYLOSUCCINATE LYASE"/>
    <property type="match status" value="1"/>
</dbReference>
<dbReference type="Gene3D" id="1.10.275.60">
    <property type="match status" value="1"/>
</dbReference>
<name>A0A2S7TWK7_9BACT</name>
<gene>
    <name evidence="5" type="ORF">BSZ32_00270</name>
</gene>
<evidence type="ECO:0000256" key="1">
    <source>
        <dbReference type="ARBA" id="ARBA00023239"/>
    </source>
</evidence>
<evidence type="ECO:0000259" key="4">
    <source>
        <dbReference type="SMART" id="SM00998"/>
    </source>
</evidence>
<dbReference type="UniPathway" id="UPA00075">
    <property type="reaction ID" value="UER00336"/>
</dbReference>
<dbReference type="InterPro" id="IPR020557">
    <property type="entry name" value="Fumarate_lyase_CS"/>
</dbReference>
<dbReference type="Gene3D" id="1.10.40.30">
    <property type="entry name" value="Fumarase/aspartase (C-terminal domain)"/>
    <property type="match status" value="1"/>
</dbReference>
<evidence type="ECO:0000256" key="3">
    <source>
        <dbReference type="RuleBase" id="RU361172"/>
    </source>
</evidence>
<dbReference type="RefSeq" id="WP_105041577.1">
    <property type="nucleotide sequence ID" value="NZ_MQWA01000001.1"/>
</dbReference>
<dbReference type="NCBIfam" id="TIGR00928">
    <property type="entry name" value="purB"/>
    <property type="match status" value="1"/>
</dbReference>
<dbReference type="InterPro" id="IPR022761">
    <property type="entry name" value="Fumarate_lyase_N"/>
</dbReference>
<keyword evidence="3" id="KW-0658">Purine biosynthesis</keyword>
<comment type="caution">
    <text evidence="5">The sequence shown here is derived from an EMBL/GenBank/DDBJ whole genome shotgun (WGS) entry which is preliminary data.</text>
</comment>
<dbReference type="InterPro" id="IPR004769">
    <property type="entry name" value="Pur_lyase"/>
</dbReference>
<dbReference type="Proteomes" id="UP000239907">
    <property type="component" value="Unassembled WGS sequence"/>
</dbReference>
<dbReference type="SMART" id="SM00998">
    <property type="entry name" value="ADSL_C"/>
    <property type="match status" value="1"/>
</dbReference>
<comment type="similarity">
    <text evidence="3">Belongs to the lyase 1 family. Adenylosuccinate lyase subfamily.</text>
</comment>
<feature type="domain" description="Adenylosuccinate lyase C-terminal" evidence="4">
    <location>
        <begin position="366"/>
        <end position="452"/>
    </location>
</feature>
<dbReference type="InterPro" id="IPR008948">
    <property type="entry name" value="L-Aspartase-like"/>
</dbReference>
<dbReference type="Gene3D" id="1.20.200.10">
    <property type="entry name" value="Fumarase/aspartase (Central domain)"/>
    <property type="match status" value="1"/>
</dbReference>
<dbReference type="PANTHER" id="PTHR43172">
    <property type="entry name" value="ADENYLOSUCCINATE LYASE"/>
    <property type="match status" value="1"/>
</dbReference>
<dbReference type="PRINTS" id="PR00149">
    <property type="entry name" value="FUMRATELYASE"/>
</dbReference>
<dbReference type="InterPro" id="IPR000362">
    <property type="entry name" value="Fumarate_lyase_fam"/>
</dbReference>
<sequence length="484" mass="53683">MSAIPNVLAERYASKAIVNIWSAEGRIVLEREFWIAVMKAQKELGLDIPQEAIDSYESVKDQVNLPAIMERERITRHDVKARIEEFCDLSGHQHIHKGMTSRDLTENVEQLQVYRSLLILRDKTIATLSKINERAQQWQGLLITARTHNVAAQPTTFGKRLAMFGEELLGGLSSLNHLIETYAVRGLKGAVGTQMDQISLFEGDIEKVDALESKICTHLGIPEVFDNVGQVYPRSLDFRTVSVLTDLASGPSSFSRTLRLMAGNETASEGFAKGQTGSSAMPHKMNSRSCERVNGFQTILKGYLVMATGLAGDQWNEGDVSCSVVRRVMLPDAFYACDGMFETFLTILNQMNAYPAVIDAENEHYLPFLMTTTIMMEAVKAGVGRETAHKVIKEHAVATVDALRAREVTKNDLLGRLATDERIPLTIEQLEALLEEGRSNAGSARSQVAAFNKTVSAWTSKFPNAASYERLNPLIFLLKNLQMA</sequence>
<comment type="catalytic activity">
    <reaction evidence="3">
        <text>(2S)-2-[5-amino-1-(5-phospho-beta-D-ribosyl)imidazole-4-carboxamido]succinate = 5-amino-1-(5-phospho-beta-D-ribosyl)imidazole-4-carboxamide + fumarate</text>
        <dbReference type="Rhea" id="RHEA:23920"/>
        <dbReference type="ChEBI" id="CHEBI:29806"/>
        <dbReference type="ChEBI" id="CHEBI:58443"/>
        <dbReference type="ChEBI" id="CHEBI:58475"/>
        <dbReference type="EC" id="4.3.2.2"/>
    </reaction>
</comment>
<accession>A0A2S7TWK7</accession>
<protein>
    <recommendedName>
        <fullName evidence="2 3">Adenylosuccinate lyase</fullName>
        <shortName evidence="3">ASL</shortName>
        <ecNumber evidence="2 3">4.3.2.2</ecNumber>
    </recommendedName>
    <alternativeName>
        <fullName evidence="3">Adenylosuccinase</fullName>
    </alternativeName>
</protein>
<evidence type="ECO:0000313" key="6">
    <source>
        <dbReference type="Proteomes" id="UP000239907"/>
    </source>
</evidence>
<reference evidence="5 6" key="1">
    <citation type="submission" date="2016-12" db="EMBL/GenBank/DDBJ databases">
        <title>Study of bacterial adaptation to deep sea.</title>
        <authorList>
            <person name="Song J."/>
            <person name="Yoshizawa S."/>
            <person name="Kogure K."/>
        </authorList>
    </citation>
    <scope>NUCLEOTIDE SEQUENCE [LARGE SCALE GENOMIC DNA]</scope>
    <source>
        <strain evidence="5 6">SAORIC-165</strain>
    </source>
</reference>
<proteinExistence type="inferred from homology"/>
<dbReference type="InterPro" id="IPR019468">
    <property type="entry name" value="AdenyloSucc_lyase_C"/>
</dbReference>
<dbReference type="GO" id="GO:0005829">
    <property type="term" value="C:cytosol"/>
    <property type="evidence" value="ECO:0007669"/>
    <property type="project" value="TreeGrafter"/>
</dbReference>
<comment type="pathway">
    <text evidence="3">Purine metabolism; IMP biosynthesis via de novo pathway; 5-amino-1-(5-phospho-D-ribosyl)imidazole-4-carboxamide from 5-amino-1-(5-phospho-D-ribosyl)imidazole-4-carboxylate: step 2/2.</text>
</comment>
<evidence type="ECO:0000313" key="5">
    <source>
        <dbReference type="EMBL" id="PQJ27089.1"/>
    </source>
</evidence>
<dbReference type="EMBL" id="MQWA01000001">
    <property type="protein sequence ID" value="PQJ27089.1"/>
    <property type="molecule type" value="Genomic_DNA"/>
</dbReference>
<comment type="catalytic activity">
    <reaction evidence="3">
        <text>N(6)-(1,2-dicarboxyethyl)-AMP = fumarate + AMP</text>
        <dbReference type="Rhea" id="RHEA:16853"/>
        <dbReference type="ChEBI" id="CHEBI:29806"/>
        <dbReference type="ChEBI" id="CHEBI:57567"/>
        <dbReference type="ChEBI" id="CHEBI:456215"/>
        <dbReference type="EC" id="4.3.2.2"/>
    </reaction>
</comment>
<dbReference type="EC" id="4.3.2.2" evidence="2 3"/>
<dbReference type="PROSITE" id="PS00163">
    <property type="entry name" value="FUMARATE_LYASES"/>
    <property type="match status" value="1"/>
</dbReference>